<reference evidence="2" key="2">
    <citation type="submission" date="2016-01" db="EMBL/GenBank/DDBJ databases">
        <title>First complete genome sequence of a species in the genus Microterricola, an extremophilic cold active enzyme producing strain ERGS5:02 isolated from Sikkim Himalaya.</title>
        <authorList>
            <person name="Kumar R."/>
            <person name="Singh D."/>
            <person name="Swarnkar M.K."/>
        </authorList>
    </citation>
    <scope>NUCLEOTIDE SEQUENCE [LARGE SCALE GENOMIC DNA]</scope>
    <source>
        <strain evidence="2">ERGS5:02</strain>
    </source>
</reference>
<dbReference type="Pfam" id="PF01042">
    <property type="entry name" value="Ribonuc_L-PSP"/>
    <property type="match status" value="1"/>
</dbReference>
<sequence>MPRRRSIHLTGFGHENPVPAASLIGQHLVSGVLTGRDPLTKEMPAELDTQVANIFAHVRELMAAAGGTTDDIIKITVWLAEDAYRDREALNRAWITMFPDADSRPARQVMAARFDGATLVQCDLQAVLADSAEQ</sequence>
<gene>
    <name evidence="1" type="ORF">AWU67_12425</name>
</gene>
<name>A0A109QX87_9MICO</name>
<dbReference type="KEGG" id="mvd:AWU67_12425"/>
<keyword evidence="2" id="KW-1185">Reference proteome</keyword>
<dbReference type="SUPFAM" id="SSF55298">
    <property type="entry name" value="YjgF-like"/>
    <property type="match status" value="1"/>
</dbReference>
<dbReference type="OrthoDB" id="9815126at2"/>
<dbReference type="RefSeq" id="WP_067229524.1">
    <property type="nucleotide sequence ID" value="NZ_CP014145.1"/>
</dbReference>
<dbReference type="InterPro" id="IPR035959">
    <property type="entry name" value="RutC-like_sf"/>
</dbReference>
<dbReference type="EMBL" id="CP014145">
    <property type="protein sequence ID" value="AMB59535.1"/>
    <property type="molecule type" value="Genomic_DNA"/>
</dbReference>
<reference evidence="1 2" key="1">
    <citation type="journal article" date="2016" name="J. Biotechnol.">
        <title>First complete genome sequence of a species in the genus Microterricola, an extremophilic cold active enzyme producing bacterial strain ERGS5:02 isolated from Sikkim Himalaya.</title>
        <authorList>
            <person name="Himanshu"/>
            <person name="Swarnkar M.K."/>
            <person name="Singh D."/>
            <person name="Kumar R."/>
        </authorList>
    </citation>
    <scope>NUCLEOTIDE SEQUENCE [LARGE SCALE GENOMIC DNA]</scope>
    <source>
        <strain evidence="1 2">ERGS5:02</strain>
    </source>
</reference>
<dbReference type="Gene3D" id="3.30.1330.40">
    <property type="entry name" value="RutC-like"/>
    <property type="match status" value="1"/>
</dbReference>
<evidence type="ECO:0000313" key="1">
    <source>
        <dbReference type="EMBL" id="AMB59535.1"/>
    </source>
</evidence>
<dbReference type="Proteomes" id="UP000058305">
    <property type="component" value="Chromosome"/>
</dbReference>
<dbReference type="AlphaFoldDB" id="A0A109QX87"/>
<accession>A0A109QX87</accession>
<dbReference type="CDD" id="cd00448">
    <property type="entry name" value="YjgF_YER057c_UK114_family"/>
    <property type="match status" value="1"/>
</dbReference>
<dbReference type="InterPro" id="IPR006175">
    <property type="entry name" value="YjgF/YER057c/UK114"/>
</dbReference>
<proteinExistence type="predicted"/>
<protein>
    <submittedName>
        <fullName evidence="1">Enamine deaminase RidA</fullName>
    </submittedName>
</protein>
<evidence type="ECO:0000313" key="2">
    <source>
        <dbReference type="Proteomes" id="UP000058305"/>
    </source>
</evidence>
<organism evidence="1 2">
    <name type="scientific">Microterricola viridarii</name>
    <dbReference type="NCBI Taxonomy" id="412690"/>
    <lineage>
        <taxon>Bacteria</taxon>
        <taxon>Bacillati</taxon>
        <taxon>Actinomycetota</taxon>
        <taxon>Actinomycetes</taxon>
        <taxon>Micrococcales</taxon>
        <taxon>Microbacteriaceae</taxon>
        <taxon>Microterricola</taxon>
    </lineage>
</organism>